<dbReference type="GO" id="GO:0034727">
    <property type="term" value="P:piecemeal microautophagy of the nucleus"/>
    <property type="evidence" value="ECO:0007669"/>
    <property type="project" value="TreeGrafter"/>
</dbReference>
<dbReference type="EMBL" id="KY053225">
    <property type="protein sequence ID" value="ATX63060.1"/>
    <property type="molecule type" value="mRNA"/>
</dbReference>
<dbReference type="GO" id="GO:0000421">
    <property type="term" value="C:autophagosome membrane"/>
    <property type="evidence" value="ECO:0007669"/>
    <property type="project" value="TreeGrafter"/>
</dbReference>
<dbReference type="PANTHER" id="PTHR13385">
    <property type="entry name" value="AUTOPHAGY PROTEIN 12"/>
    <property type="match status" value="1"/>
</dbReference>
<keyword evidence="8" id="KW-0007">Acetylation</keyword>
<dbReference type="GO" id="GO:0097352">
    <property type="term" value="P:autophagosome maturation"/>
    <property type="evidence" value="ECO:0007669"/>
    <property type="project" value="TreeGrafter"/>
</dbReference>
<evidence type="ECO:0000256" key="6">
    <source>
        <dbReference type="ARBA" id="ARBA00022499"/>
    </source>
</evidence>
<dbReference type="GO" id="GO:0012505">
    <property type="term" value="C:endomembrane system"/>
    <property type="evidence" value="ECO:0007669"/>
    <property type="project" value="UniProtKB-SubCell"/>
</dbReference>
<name>A0A3Q8C4T0_LOCMI</name>
<dbReference type="PANTHER" id="PTHR13385:SF0">
    <property type="entry name" value="UBIQUITIN-LIKE PROTEIN ATG12"/>
    <property type="match status" value="1"/>
</dbReference>
<dbReference type="CDD" id="cd01612">
    <property type="entry name" value="Ubl_ATG12"/>
    <property type="match status" value="1"/>
</dbReference>
<accession>A0A3Q8C4T0</accession>
<dbReference type="FunFam" id="3.10.20.90:FF:000117">
    <property type="entry name" value="Ubiquitin-like protein ATG12"/>
    <property type="match status" value="1"/>
</dbReference>
<evidence type="ECO:0000313" key="13">
    <source>
        <dbReference type="EMBL" id="ATX63060.1"/>
    </source>
</evidence>
<organism evidence="13">
    <name type="scientific">Locusta migratoria</name>
    <name type="common">Migratory locust</name>
    <dbReference type="NCBI Taxonomy" id="7004"/>
    <lineage>
        <taxon>Eukaryota</taxon>
        <taxon>Metazoa</taxon>
        <taxon>Ecdysozoa</taxon>
        <taxon>Arthropoda</taxon>
        <taxon>Hexapoda</taxon>
        <taxon>Insecta</taxon>
        <taxon>Pterygota</taxon>
        <taxon>Neoptera</taxon>
        <taxon>Polyneoptera</taxon>
        <taxon>Orthoptera</taxon>
        <taxon>Caelifera</taxon>
        <taxon>Acrididea</taxon>
        <taxon>Acridomorpha</taxon>
        <taxon>Acridoidea</taxon>
        <taxon>Acrididae</taxon>
        <taxon>Oedipodinae</taxon>
        <taxon>Locusta</taxon>
    </lineage>
</organism>
<dbReference type="Gene3D" id="3.10.20.90">
    <property type="entry name" value="Phosphatidylinositol 3-kinase Catalytic Subunit, Chain A, domain 1"/>
    <property type="match status" value="1"/>
</dbReference>
<protein>
    <recommendedName>
        <fullName evidence="4 11">Ubiquitin-like protein ATG12</fullName>
    </recommendedName>
</protein>
<feature type="compositionally biased region" description="Basic and acidic residues" evidence="12">
    <location>
        <begin position="1"/>
        <end position="14"/>
    </location>
</feature>
<dbReference type="Pfam" id="PF04110">
    <property type="entry name" value="APG12"/>
    <property type="match status" value="1"/>
</dbReference>
<evidence type="ECO:0000256" key="4">
    <source>
        <dbReference type="ARBA" id="ARBA00015875"/>
    </source>
</evidence>
<reference evidence="13" key="1">
    <citation type="submission" date="2016-10" db="EMBL/GenBank/DDBJ databases">
        <title>Identification of Autophagy-related protein based on the Locusta migratoria transcriptome.</title>
        <authorList>
            <person name="Zhao X."/>
            <person name="Zhang J."/>
        </authorList>
    </citation>
    <scope>NUCLEOTIDE SEQUENCE</scope>
</reference>
<comment type="function">
    <text evidence="11">Ubiquitin-like protein involved in autophagic vesicle formation.</text>
</comment>
<evidence type="ECO:0000313" key="14">
    <source>
        <dbReference type="EMBL" id="QSV39516.1"/>
    </source>
</evidence>
<keyword evidence="7 11" id="KW-0833">Ubl conjugation pathway</keyword>
<evidence type="ECO:0000256" key="2">
    <source>
        <dbReference type="ARBA" id="ARBA00004496"/>
    </source>
</evidence>
<dbReference type="GO" id="GO:0061723">
    <property type="term" value="P:glycophagy"/>
    <property type="evidence" value="ECO:0007669"/>
    <property type="project" value="TreeGrafter"/>
</dbReference>
<keyword evidence="5" id="KW-0963">Cytoplasm</keyword>
<keyword evidence="6 11" id="KW-1017">Isopeptide bond</keyword>
<evidence type="ECO:0000256" key="12">
    <source>
        <dbReference type="SAM" id="MobiDB-lite"/>
    </source>
</evidence>
<keyword evidence="10" id="KW-0472">Membrane</keyword>
<dbReference type="AlphaFoldDB" id="A0A3Q8C4T0"/>
<dbReference type="GO" id="GO:0034045">
    <property type="term" value="C:phagophore assembly site membrane"/>
    <property type="evidence" value="ECO:0007669"/>
    <property type="project" value="TreeGrafter"/>
</dbReference>
<dbReference type="SUPFAM" id="SSF54236">
    <property type="entry name" value="Ubiquitin-like"/>
    <property type="match status" value="1"/>
</dbReference>
<dbReference type="GO" id="GO:0000422">
    <property type="term" value="P:autophagy of mitochondrion"/>
    <property type="evidence" value="ECO:0007669"/>
    <property type="project" value="TreeGrafter"/>
</dbReference>
<reference evidence="14" key="2">
    <citation type="submission" date="2020-03" db="EMBL/GenBank/DDBJ databases">
        <authorList>
            <person name="Guo W."/>
            <person name="Shan L."/>
            <person name="Xi K."/>
        </authorList>
    </citation>
    <scope>NUCLEOTIDE SEQUENCE</scope>
</reference>
<evidence type="ECO:0000256" key="10">
    <source>
        <dbReference type="ARBA" id="ARBA00023136"/>
    </source>
</evidence>
<keyword evidence="9 11" id="KW-0072">Autophagy</keyword>
<evidence type="ECO:0000256" key="5">
    <source>
        <dbReference type="ARBA" id="ARBA00022490"/>
    </source>
</evidence>
<comment type="similarity">
    <text evidence="3 11">Belongs to the ATG12 family.</text>
</comment>
<gene>
    <name evidence="13" type="primary">ATG12</name>
    <name evidence="14" type="synonym">Atg12</name>
</gene>
<evidence type="ECO:0000256" key="3">
    <source>
        <dbReference type="ARBA" id="ARBA00007778"/>
    </source>
</evidence>
<dbReference type="EMBL" id="MT270455">
    <property type="protein sequence ID" value="QSV39516.1"/>
    <property type="molecule type" value="mRNA"/>
</dbReference>
<comment type="subunit">
    <text evidence="11">Forms a conjugate with ATG5.</text>
</comment>
<dbReference type="GO" id="GO:0019776">
    <property type="term" value="F:Atg8-family ligase activity"/>
    <property type="evidence" value="ECO:0007669"/>
    <property type="project" value="TreeGrafter"/>
</dbReference>
<sequence length="130" mass="14705">MSENQEVVKTEQPEGSRPVSVTSETSLDVHTDAEASQQPPNKHKIDILMKATGNAPIMKRKRWAVEPDKKIGWITEFFKKHLRLDKSESLFLYVNQAFAPAPDNTVGNLYECYGIDGKLVIHYCKSQAWG</sequence>
<evidence type="ECO:0000256" key="7">
    <source>
        <dbReference type="ARBA" id="ARBA00022786"/>
    </source>
</evidence>
<proteinExistence type="evidence at transcript level"/>
<evidence type="ECO:0000256" key="8">
    <source>
        <dbReference type="ARBA" id="ARBA00022990"/>
    </source>
</evidence>
<dbReference type="InterPro" id="IPR029071">
    <property type="entry name" value="Ubiquitin-like_domsf"/>
</dbReference>
<evidence type="ECO:0000256" key="11">
    <source>
        <dbReference type="RuleBase" id="RU361201"/>
    </source>
</evidence>
<dbReference type="GO" id="GO:0000045">
    <property type="term" value="P:autophagosome assembly"/>
    <property type="evidence" value="ECO:0007669"/>
    <property type="project" value="InterPro"/>
</dbReference>
<dbReference type="GO" id="GO:0034274">
    <property type="term" value="C:Atg12-Atg5-Atg16 complex"/>
    <property type="evidence" value="ECO:0007669"/>
    <property type="project" value="TreeGrafter"/>
</dbReference>
<comment type="subcellular location">
    <subcellularLocation>
        <location evidence="2">Cytoplasm</location>
    </subcellularLocation>
    <subcellularLocation>
        <location evidence="1">Endomembrane system</location>
        <topology evidence="1">Peripheral membrane protein</topology>
    </subcellularLocation>
</comment>
<evidence type="ECO:0000256" key="1">
    <source>
        <dbReference type="ARBA" id="ARBA00004184"/>
    </source>
</evidence>
<feature type="region of interest" description="Disordered" evidence="12">
    <location>
        <begin position="1"/>
        <end position="42"/>
    </location>
</feature>
<evidence type="ECO:0000256" key="9">
    <source>
        <dbReference type="ARBA" id="ARBA00023006"/>
    </source>
</evidence>
<dbReference type="InterPro" id="IPR007242">
    <property type="entry name" value="Atg12"/>
</dbReference>